<evidence type="ECO:0000313" key="4">
    <source>
        <dbReference type="Proteomes" id="UP000271098"/>
    </source>
</evidence>
<gene>
    <name evidence="3" type="ORF">GPUH_LOCUS11176</name>
</gene>
<dbReference type="GO" id="GO:0048488">
    <property type="term" value="P:synaptic vesicle endocytosis"/>
    <property type="evidence" value="ECO:0007669"/>
    <property type="project" value="TreeGrafter"/>
</dbReference>
<dbReference type="OrthoDB" id="10051416at2759"/>
<dbReference type="WBParaSite" id="GPUH_0001118901-mRNA-1">
    <property type="protein sequence ID" value="GPUH_0001118901-mRNA-1"/>
    <property type="gene ID" value="GPUH_0001118901"/>
</dbReference>
<organism evidence="5">
    <name type="scientific">Gongylonema pulchrum</name>
    <dbReference type="NCBI Taxonomy" id="637853"/>
    <lineage>
        <taxon>Eukaryota</taxon>
        <taxon>Metazoa</taxon>
        <taxon>Ecdysozoa</taxon>
        <taxon>Nematoda</taxon>
        <taxon>Chromadorea</taxon>
        <taxon>Rhabditida</taxon>
        <taxon>Spirurina</taxon>
        <taxon>Spiruromorpha</taxon>
        <taxon>Spiruroidea</taxon>
        <taxon>Gongylonematidae</taxon>
        <taxon>Gongylonema</taxon>
    </lineage>
</organism>
<dbReference type="PANTHER" id="PTHR31640">
    <property type="entry name" value="TRANSMEMBRANE PROTEIN KIAA1109"/>
    <property type="match status" value="1"/>
</dbReference>
<protein>
    <submittedName>
        <fullName evidence="5">FSA_C domain-containing protein</fullName>
    </submittedName>
</protein>
<name>A0A183DR35_9BILA</name>
<evidence type="ECO:0000313" key="5">
    <source>
        <dbReference type="WBParaSite" id="GPUH_0001118901-mRNA-1"/>
    </source>
</evidence>
<dbReference type="Proteomes" id="UP000271098">
    <property type="component" value="Unassembled WGS sequence"/>
</dbReference>
<keyword evidence="1" id="KW-0812">Transmembrane</keyword>
<dbReference type="Pfam" id="PF20413">
    <property type="entry name" value="BLTP1_N"/>
    <property type="match status" value="1"/>
</dbReference>
<dbReference type="EMBL" id="UYRT01078397">
    <property type="protein sequence ID" value="VDN18438.1"/>
    <property type="molecule type" value="Genomic_DNA"/>
</dbReference>
<dbReference type="InterPro" id="IPR047104">
    <property type="entry name" value="BLTP1_N"/>
</dbReference>
<dbReference type="PANTHER" id="PTHR31640:SF1">
    <property type="entry name" value="BRIDGE-LIKE LIPID TRANSFER PROTEIN FAMILY MEMBER 1"/>
    <property type="match status" value="1"/>
</dbReference>
<keyword evidence="4" id="KW-1185">Reference proteome</keyword>
<accession>A0A183DR35</accession>
<reference evidence="5" key="1">
    <citation type="submission" date="2016-06" db="UniProtKB">
        <authorList>
            <consortium name="WormBaseParasite"/>
        </authorList>
    </citation>
    <scope>IDENTIFICATION</scope>
</reference>
<evidence type="ECO:0000259" key="2">
    <source>
        <dbReference type="Pfam" id="PF20413"/>
    </source>
</evidence>
<dbReference type="InterPro" id="IPR033616">
    <property type="entry name" value="BLTP1"/>
</dbReference>
<dbReference type="AlphaFoldDB" id="A0A183DR35"/>
<proteinExistence type="predicted"/>
<keyword evidence="1" id="KW-1133">Transmembrane helix</keyword>
<feature type="domain" description="Bridge-like lipid transfer protein family member 1 N-terminal" evidence="2">
    <location>
        <begin position="105"/>
        <end position="765"/>
    </location>
</feature>
<dbReference type="GO" id="GO:0098793">
    <property type="term" value="C:presynapse"/>
    <property type="evidence" value="ECO:0007669"/>
    <property type="project" value="GOC"/>
</dbReference>
<feature type="transmembrane region" description="Helical" evidence="1">
    <location>
        <begin position="45"/>
        <end position="66"/>
    </location>
</feature>
<evidence type="ECO:0000256" key="1">
    <source>
        <dbReference type="SAM" id="Phobius"/>
    </source>
</evidence>
<keyword evidence="1" id="KW-0472">Membrane</keyword>
<reference evidence="3 4" key="2">
    <citation type="submission" date="2018-11" db="EMBL/GenBank/DDBJ databases">
        <authorList>
            <consortium name="Pathogen Informatics"/>
        </authorList>
    </citation>
    <scope>NUCLEOTIDE SEQUENCE [LARGE SCALE GENOMIC DNA]</scope>
</reference>
<sequence length="1178" mass="133858">MNGSIPPDIGGRSFWETNGSILLPGDINLRWEDYREIVQPDKASFWVMLGSLLLFVIWVLFLTYYMSRVFGPIVAFIFTRLAHLKGYDVQIIIGQCGKIQFAPFFLYYKFLDFPLFVNLAILFCVNMLLVSASGSFSISLLSGKIMFRNFRCICQNFSFCCNDGWIIFSYWNYIPSNYAHKSNISRLHISLNGVQLHVYNRLTSYRRLARYFGIEKLFVPLKDETDAGKARKLTKEEELEWDKYYDSLWSLIGYIKLDISSGRLVAGNALLPSMMVLSFENYTSKISLKEYGRGDDMALLSVIGGTENVRVSVVQCSQFLKKSHQSIRCCDPPRTMGDGFAVVQTAHLNFFYNQSILGVVKEGQQSMVEDPPVWESVWRFDKNTVFSYGPWADAQRTLLYDFFFPPEHRNAEVTVMPKEGERRILLSHDMRISLLSDAAIDLWFMRGDELNALHLRVKQGSSVDLKMPWVTTDQGFVTTLRCCFLFVESSTSLIYPKFFQCETLRLSLNVHYPRVFNAHQLWKFAVEINKISAWVVWDHKHFFTDLINEWTSSSSPDLFSFVPYTWEFEINVTDSFELFLLLNENNWINTSSSISAENHLAAIVGKNVAASFALPFLDFCPETITTVYEINVHGMLGLRAWLPPKSPLYSVLHSLLKYAPFAITSPTTENLPTISNLAEDWVELWRTESITLLFEYTYYPLYRDPLSDLPSNVIRPSANKQTTPMALPPDQLLLEVTIDDSEVVLVGLIIRLIIDLKNNYFGLYDQDWVELWRTETITLLFEYTYYPLYRDPLSDLPTNVIKSSANKQTAPLTLPPDQLLLEVTIDDSEVVLVGLIIRLIIDLKNNYFGLYDQLTDVNEINRDTAPAPLYGNAIMDQCERYRPLSLRLCLRVGKIKGYCLVHSSKINSSSTDSCPVVHVDQIVLEIAKDPLGTMVQVGVGTASVQLKPSQDFPASTGGLLVLETFSFRGQALFSDLDVPWDAATLEYGWLMEIAIGQLLGKLHPTQMVFDEFTCPEYWNNNSCPVVHVDQIVLEIAKDPLGTMVQVGVGNASVQFKPSQDFPASTGGLLVLETFSFRGQALFSDLDVPWDAATLEYGWLMEIAIGQLLGKLHPTQLKYKSLRVSVEQLSLVVAEERCAFQLELRPIRLAYCNCHCASFCAAFLLKLPLVSLPTGTFET</sequence>
<evidence type="ECO:0000313" key="3">
    <source>
        <dbReference type="EMBL" id="VDN18438.1"/>
    </source>
</evidence>
<feature type="transmembrane region" description="Helical" evidence="1">
    <location>
        <begin position="115"/>
        <end position="141"/>
    </location>
</feature>